<keyword evidence="4" id="KW-1185">Reference proteome</keyword>
<comment type="caution">
    <text evidence="3">The sequence shown here is derived from an EMBL/GenBank/DDBJ whole genome shotgun (WGS) entry which is preliminary data.</text>
</comment>
<evidence type="ECO:0000256" key="2">
    <source>
        <dbReference type="SAM" id="SignalP"/>
    </source>
</evidence>
<sequence length="132" mass="14400">MKKLIFPLAVIAISLTACKKETKAEDSKPATEEVASDKPATEEVPASTESASSDLPKFSSPEVQKFAEEYSAYVNESIEASKSGDAAKVQALSAKAQEWATKTQEATAKMTPEDVKLWTDYYTKLSQKMMNP</sequence>
<dbReference type="EMBL" id="JBELPY010000016">
    <property type="protein sequence ID" value="MFL9835701.1"/>
    <property type="molecule type" value="Genomic_DNA"/>
</dbReference>
<name>A0ABW8Y671_9FLAO</name>
<keyword evidence="2" id="KW-0732">Signal</keyword>
<dbReference type="Proteomes" id="UP001629058">
    <property type="component" value="Unassembled WGS sequence"/>
</dbReference>
<feature type="signal peptide" evidence="2">
    <location>
        <begin position="1"/>
        <end position="19"/>
    </location>
</feature>
<reference evidence="3 4" key="1">
    <citation type="submission" date="2024-06" db="EMBL/GenBank/DDBJ databases">
        <authorList>
            <person name="Kaempfer P."/>
            <person name="Viver T."/>
        </authorList>
    </citation>
    <scope>NUCLEOTIDE SEQUENCE [LARGE SCALE GENOMIC DNA]</scope>
    <source>
        <strain evidence="3 4">ST-37</strain>
    </source>
</reference>
<evidence type="ECO:0000313" key="3">
    <source>
        <dbReference type="EMBL" id="MFL9835701.1"/>
    </source>
</evidence>
<evidence type="ECO:0000313" key="4">
    <source>
        <dbReference type="Proteomes" id="UP001629058"/>
    </source>
</evidence>
<feature type="compositionally biased region" description="Basic and acidic residues" evidence="1">
    <location>
        <begin position="21"/>
        <end position="41"/>
    </location>
</feature>
<accession>A0ABW8Y671</accession>
<evidence type="ECO:0000256" key="1">
    <source>
        <dbReference type="SAM" id="MobiDB-lite"/>
    </source>
</evidence>
<proteinExistence type="predicted"/>
<feature type="chain" id="PRO_5047071358" evidence="2">
    <location>
        <begin position="20"/>
        <end position="132"/>
    </location>
</feature>
<dbReference type="RefSeq" id="WP_408092683.1">
    <property type="nucleotide sequence ID" value="NZ_JBELPY010000016.1"/>
</dbReference>
<dbReference type="PROSITE" id="PS51257">
    <property type="entry name" value="PROKAR_LIPOPROTEIN"/>
    <property type="match status" value="1"/>
</dbReference>
<protein>
    <submittedName>
        <fullName evidence="3">Uncharacterized protein</fullName>
    </submittedName>
</protein>
<feature type="region of interest" description="Disordered" evidence="1">
    <location>
        <begin position="21"/>
        <end position="59"/>
    </location>
</feature>
<organism evidence="3 4">
    <name type="scientific">Chryseobacterium terrae</name>
    <dbReference type="NCBI Taxonomy" id="3163299"/>
    <lineage>
        <taxon>Bacteria</taxon>
        <taxon>Pseudomonadati</taxon>
        <taxon>Bacteroidota</taxon>
        <taxon>Flavobacteriia</taxon>
        <taxon>Flavobacteriales</taxon>
        <taxon>Weeksellaceae</taxon>
        <taxon>Chryseobacterium group</taxon>
        <taxon>Chryseobacterium</taxon>
    </lineage>
</organism>
<gene>
    <name evidence="3" type="ORF">ABS765_16915</name>
</gene>